<dbReference type="PANTHER" id="PTHR10545:SF29">
    <property type="entry name" value="GH14572P-RELATED"/>
    <property type="match status" value="1"/>
</dbReference>
<dbReference type="EMBL" id="JBHLZP010000322">
    <property type="protein sequence ID" value="MFB9836900.1"/>
    <property type="molecule type" value="Genomic_DNA"/>
</dbReference>
<dbReference type="Gene3D" id="3.40.630.30">
    <property type="match status" value="1"/>
</dbReference>
<dbReference type="GO" id="GO:0016746">
    <property type="term" value="F:acyltransferase activity"/>
    <property type="evidence" value="ECO:0007669"/>
    <property type="project" value="UniProtKB-KW"/>
</dbReference>
<dbReference type="Pfam" id="PF00583">
    <property type="entry name" value="Acetyltransf_1"/>
    <property type="match status" value="1"/>
</dbReference>
<organism evidence="4 5">
    <name type="scientific">Actinoallomurus acaciae</name>
    <dbReference type="NCBI Taxonomy" id="502577"/>
    <lineage>
        <taxon>Bacteria</taxon>
        <taxon>Bacillati</taxon>
        <taxon>Actinomycetota</taxon>
        <taxon>Actinomycetes</taxon>
        <taxon>Streptosporangiales</taxon>
        <taxon>Thermomonosporaceae</taxon>
        <taxon>Actinoallomurus</taxon>
    </lineage>
</organism>
<dbReference type="InterPro" id="IPR000182">
    <property type="entry name" value="GNAT_dom"/>
</dbReference>
<comment type="caution">
    <text evidence="4">The sequence shown here is derived from an EMBL/GenBank/DDBJ whole genome shotgun (WGS) entry which is preliminary data.</text>
</comment>
<sequence length="148" mass="16671">MSVRPIEPADFEEICALLLAHAAHEGVADRVRLDRQETYDALFGDHPVARAHIATPPDAPDVIAGFALWYPTFSSWDTRAGIWLEDLYIKPEYRRYGLGRELLSALRSLTSGRVEWDVAHGNDGAEKFYRSLGAEPVGGWTRYRWSAP</sequence>
<dbReference type="SUPFAM" id="SSF55729">
    <property type="entry name" value="Acyl-CoA N-acyltransferases (Nat)"/>
    <property type="match status" value="1"/>
</dbReference>
<dbReference type="PROSITE" id="PS51186">
    <property type="entry name" value="GNAT"/>
    <property type="match status" value="1"/>
</dbReference>
<evidence type="ECO:0000313" key="4">
    <source>
        <dbReference type="EMBL" id="MFB9836900.1"/>
    </source>
</evidence>
<keyword evidence="1 4" id="KW-0808">Transferase</keyword>
<dbReference type="PANTHER" id="PTHR10545">
    <property type="entry name" value="DIAMINE N-ACETYLTRANSFERASE"/>
    <property type="match status" value="1"/>
</dbReference>
<gene>
    <name evidence="4" type="ORF">ACFFNX_32480</name>
</gene>
<keyword evidence="2 4" id="KW-0012">Acyltransferase</keyword>
<evidence type="ECO:0000256" key="1">
    <source>
        <dbReference type="ARBA" id="ARBA00022679"/>
    </source>
</evidence>
<evidence type="ECO:0000259" key="3">
    <source>
        <dbReference type="PROSITE" id="PS51186"/>
    </source>
</evidence>
<dbReference type="CDD" id="cd04301">
    <property type="entry name" value="NAT_SF"/>
    <property type="match status" value="1"/>
</dbReference>
<accession>A0ABV5YPC6</accession>
<reference evidence="4 5" key="1">
    <citation type="submission" date="2024-09" db="EMBL/GenBank/DDBJ databases">
        <authorList>
            <person name="Sun Q."/>
            <person name="Mori K."/>
        </authorList>
    </citation>
    <scope>NUCLEOTIDE SEQUENCE [LARGE SCALE GENOMIC DNA]</scope>
    <source>
        <strain evidence="4 5">TBRC 0563</strain>
    </source>
</reference>
<protein>
    <submittedName>
        <fullName evidence="4">GNAT family N-acetyltransferase</fullName>
        <ecNumber evidence="4">2.3.-.-</ecNumber>
    </submittedName>
</protein>
<evidence type="ECO:0000256" key="2">
    <source>
        <dbReference type="ARBA" id="ARBA00023315"/>
    </source>
</evidence>
<dbReference type="InterPro" id="IPR051016">
    <property type="entry name" value="Diverse_Substrate_AcTransf"/>
</dbReference>
<evidence type="ECO:0000313" key="5">
    <source>
        <dbReference type="Proteomes" id="UP001589627"/>
    </source>
</evidence>
<dbReference type="Proteomes" id="UP001589627">
    <property type="component" value="Unassembled WGS sequence"/>
</dbReference>
<dbReference type="RefSeq" id="WP_378209694.1">
    <property type="nucleotide sequence ID" value="NZ_JBHLZP010000322.1"/>
</dbReference>
<keyword evidence="5" id="KW-1185">Reference proteome</keyword>
<name>A0ABV5YPC6_9ACTN</name>
<feature type="domain" description="N-acetyltransferase" evidence="3">
    <location>
        <begin position="1"/>
        <end position="148"/>
    </location>
</feature>
<dbReference type="EC" id="2.3.-.-" evidence="4"/>
<proteinExistence type="predicted"/>
<dbReference type="InterPro" id="IPR016181">
    <property type="entry name" value="Acyl_CoA_acyltransferase"/>
</dbReference>